<evidence type="ECO:0000256" key="1">
    <source>
        <dbReference type="ARBA" id="ARBA00006987"/>
    </source>
</evidence>
<evidence type="ECO:0008006" key="5">
    <source>
        <dbReference type="Google" id="ProtNLM"/>
    </source>
</evidence>
<organism evidence="3 4">
    <name type="scientific">Streptomyces griseicoloratus</name>
    <dbReference type="NCBI Taxonomy" id="2752516"/>
    <lineage>
        <taxon>Bacteria</taxon>
        <taxon>Bacillati</taxon>
        <taxon>Actinomycetota</taxon>
        <taxon>Actinomycetes</taxon>
        <taxon>Kitasatosporales</taxon>
        <taxon>Streptomycetaceae</taxon>
        <taxon>Streptomyces</taxon>
    </lineage>
</organism>
<feature type="signal peptide" evidence="2">
    <location>
        <begin position="1"/>
        <end position="25"/>
    </location>
</feature>
<evidence type="ECO:0000313" key="3">
    <source>
        <dbReference type="EMBL" id="MBD0423646.1"/>
    </source>
</evidence>
<dbReference type="PANTHER" id="PTHR42928">
    <property type="entry name" value="TRICARBOXYLATE-BINDING PROTEIN"/>
    <property type="match status" value="1"/>
</dbReference>
<keyword evidence="2" id="KW-0732">Signal</keyword>
<reference evidence="3" key="2">
    <citation type="submission" date="2020-09" db="EMBL/GenBank/DDBJ databases">
        <authorList>
            <person name="Luo X."/>
        </authorList>
    </citation>
    <scope>NUCLEOTIDE SEQUENCE</scope>
    <source>
        <strain evidence="3">TRM S81-3</strain>
    </source>
</reference>
<dbReference type="Pfam" id="PF03401">
    <property type="entry name" value="TctC"/>
    <property type="match status" value="1"/>
</dbReference>
<dbReference type="PROSITE" id="PS51257">
    <property type="entry name" value="PROKAR_LIPOPROTEIN"/>
    <property type="match status" value="1"/>
</dbReference>
<dbReference type="EMBL" id="JACVQF010000223">
    <property type="protein sequence ID" value="MBD0423646.1"/>
    <property type="molecule type" value="Genomic_DNA"/>
</dbReference>
<evidence type="ECO:0000256" key="2">
    <source>
        <dbReference type="SAM" id="SignalP"/>
    </source>
</evidence>
<dbReference type="AlphaFoldDB" id="A0A926L8S2"/>
<dbReference type="PANTHER" id="PTHR42928:SF5">
    <property type="entry name" value="BLR1237 PROTEIN"/>
    <property type="match status" value="1"/>
</dbReference>
<reference evidence="3" key="1">
    <citation type="submission" date="2020-09" db="EMBL/GenBank/DDBJ databases">
        <title>Streptomyces grisecoloratus sp. nov., isolated from cotton soil.</title>
        <authorList>
            <person name="Xing L."/>
        </authorList>
    </citation>
    <scope>NUCLEOTIDE SEQUENCE</scope>
    <source>
        <strain evidence="3">TRM S81-3</strain>
    </source>
</reference>
<dbReference type="Proteomes" id="UP000621210">
    <property type="component" value="Unassembled WGS sequence"/>
</dbReference>
<dbReference type="InterPro" id="IPR042100">
    <property type="entry name" value="Bug_dom1"/>
</dbReference>
<dbReference type="Gene3D" id="3.40.190.150">
    <property type="entry name" value="Bordetella uptake gene, domain 1"/>
    <property type="match status" value="1"/>
</dbReference>
<dbReference type="Gene3D" id="3.40.190.10">
    <property type="entry name" value="Periplasmic binding protein-like II"/>
    <property type="match status" value="1"/>
</dbReference>
<comment type="similarity">
    <text evidence="1">Belongs to the UPF0065 (bug) family.</text>
</comment>
<comment type="caution">
    <text evidence="3">The sequence shown here is derived from an EMBL/GenBank/DDBJ whole genome shotgun (WGS) entry which is preliminary data.</text>
</comment>
<accession>A0A926L8S2</accession>
<proteinExistence type="inferred from homology"/>
<name>A0A926L8S2_9ACTN</name>
<evidence type="ECO:0000313" key="4">
    <source>
        <dbReference type="Proteomes" id="UP000621210"/>
    </source>
</evidence>
<dbReference type="RefSeq" id="WP_188184560.1">
    <property type="nucleotide sequence ID" value="NZ_JACVQF010000223.1"/>
</dbReference>
<keyword evidence="4" id="KW-1185">Reference proteome</keyword>
<gene>
    <name evidence="3" type="ORF">H0H10_31585</name>
</gene>
<protein>
    <recommendedName>
        <fullName evidence="5">Tripartite tricarboxylate transporter substrate binding protein</fullName>
    </recommendedName>
</protein>
<sequence length="340" mass="35243">MRLLPALAAGAAAMLALTGCANASAGDGNTVSLAGRTIELIVPFAPGGGYDSYARQLAPKLGEELDATVIVVNKPGAGGVLATNELSKAEPDGTTLALFNMPGHIGSALAGAPGVQYDVNSFSYIGRLSSEPDVVLTSEKGAIDTWSDVMKEKDQDPTRFAATGPGSNEYMDGVVLHSLLGLDSKVITGYSTSNEAYLGVLSGVVDLHSRSYGSQESALKSGDAVPLLTIGSKQGKKLLADTPVLADIVPPEKAELARSHTALVESGRAIAGPPGMKPEQLELVRDAFRKVVTDPEYAAAAEESRRPISFATGQEVADNVAALMRSPKAYVDLLEEAYGV</sequence>
<dbReference type="InterPro" id="IPR005064">
    <property type="entry name" value="BUG"/>
</dbReference>
<feature type="chain" id="PRO_5037366298" description="Tripartite tricarboxylate transporter substrate binding protein" evidence="2">
    <location>
        <begin position="26"/>
        <end position="340"/>
    </location>
</feature>